<dbReference type="HOGENOM" id="CLU_2651849_0_0_6"/>
<dbReference type="AlphaFoldDB" id="E6WWZ1"/>
<feature type="region of interest" description="Disordered" evidence="1">
    <location>
        <begin position="54"/>
        <end position="76"/>
    </location>
</feature>
<accession>E6WWZ1</accession>
<organism evidence="2 3">
    <name type="scientific">Pseudoxanthomonas suwonensis (strain 11-1)</name>
    <dbReference type="NCBI Taxonomy" id="743721"/>
    <lineage>
        <taxon>Bacteria</taxon>
        <taxon>Pseudomonadati</taxon>
        <taxon>Pseudomonadota</taxon>
        <taxon>Gammaproteobacteria</taxon>
        <taxon>Lysobacterales</taxon>
        <taxon>Lysobacteraceae</taxon>
        <taxon>Pseudoxanthomonas</taxon>
    </lineage>
</organism>
<dbReference type="KEGG" id="psu:Psesu_2865"/>
<sequence length="76" mass="8595">MSRPQDEELLLHELRNRINMIGFALHAYRRDQDPAHLDELHDAYEAAVDLLGRLDSHRRPAPKGGSAETPRPTGQA</sequence>
<dbReference type="RefSeq" id="WP_013536515.1">
    <property type="nucleotide sequence ID" value="NC_014924.1"/>
</dbReference>
<dbReference type="OrthoDB" id="6008873at2"/>
<dbReference type="Proteomes" id="UP000008632">
    <property type="component" value="Chromosome"/>
</dbReference>
<evidence type="ECO:0000313" key="3">
    <source>
        <dbReference type="Proteomes" id="UP000008632"/>
    </source>
</evidence>
<evidence type="ECO:0000256" key="1">
    <source>
        <dbReference type="SAM" id="MobiDB-lite"/>
    </source>
</evidence>
<gene>
    <name evidence="2" type="ordered locus">Psesu_2865</name>
</gene>
<reference evidence="2 3" key="1">
    <citation type="submission" date="2011-01" db="EMBL/GenBank/DDBJ databases">
        <title>Complete sequence of Pseudoxanthomonas suwonensis 11-1.</title>
        <authorList>
            <consortium name="US DOE Joint Genome Institute"/>
            <person name="Lucas S."/>
            <person name="Copeland A."/>
            <person name="Lapidus A."/>
            <person name="Cheng J.-F."/>
            <person name="Goodwin L."/>
            <person name="Pitluck S."/>
            <person name="Teshima H."/>
            <person name="Detter J.C."/>
            <person name="Han C."/>
            <person name="Tapia R."/>
            <person name="Land M."/>
            <person name="Hauser L."/>
            <person name="Kyrpides N."/>
            <person name="Ivanova N."/>
            <person name="Ovchinnikova G."/>
            <person name="Siebers A.K."/>
            <person name="Allgaier M."/>
            <person name="Thelen M.P."/>
            <person name="Hugenholtz P."/>
            <person name="Gladden J."/>
            <person name="Woyke T."/>
        </authorList>
    </citation>
    <scope>NUCLEOTIDE SEQUENCE [LARGE SCALE GENOMIC DNA]</scope>
    <source>
        <strain evidence="3">11-1</strain>
    </source>
</reference>
<name>E6WWZ1_PSEUU</name>
<keyword evidence="3" id="KW-1185">Reference proteome</keyword>
<dbReference type="EMBL" id="CP002446">
    <property type="protein sequence ID" value="ADV28690.1"/>
    <property type="molecule type" value="Genomic_DNA"/>
</dbReference>
<evidence type="ECO:0000313" key="2">
    <source>
        <dbReference type="EMBL" id="ADV28690.1"/>
    </source>
</evidence>
<proteinExistence type="predicted"/>
<evidence type="ECO:0008006" key="4">
    <source>
        <dbReference type="Google" id="ProtNLM"/>
    </source>
</evidence>
<protein>
    <recommendedName>
        <fullName evidence="4">Histidine kinase</fullName>
    </recommendedName>
</protein>